<organism evidence="12 13">
    <name type="scientific">Galeopterus variegatus</name>
    <name type="common">Malayan flying lemur</name>
    <name type="synonym">Cynocephalus variegatus</name>
    <dbReference type="NCBI Taxonomy" id="482537"/>
    <lineage>
        <taxon>Eukaryota</taxon>
        <taxon>Metazoa</taxon>
        <taxon>Chordata</taxon>
        <taxon>Craniata</taxon>
        <taxon>Vertebrata</taxon>
        <taxon>Euteleostomi</taxon>
        <taxon>Mammalia</taxon>
        <taxon>Eutheria</taxon>
        <taxon>Euarchontoglires</taxon>
        <taxon>Dermoptera</taxon>
        <taxon>Cynocephalidae</taxon>
        <taxon>Galeopterus</taxon>
    </lineage>
</organism>
<feature type="transmembrane region" description="Helical" evidence="10">
    <location>
        <begin position="314"/>
        <end position="334"/>
    </location>
</feature>
<reference evidence="13" key="1">
    <citation type="submission" date="2025-08" db="UniProtKB">
        <authorList>
            <consortium name="RefSeq"/>
        </authorList>
    </citation>
    <scope>IDENTIFICATION</scope>
</reference>
<keyword evidence="6" id="KW-0297">G-protein coupled receptor</keyword>
<keyword evidence="2" id="KW-0716">Sensory transduction</keyword>
<evidence type="ECO:0000256" key="7">
    <source>
        <dbReference type="ARBA" id="ARBA00023136"/>
    </source>
</evidence>
<dbReference type="CDD" id="cd15222">
    <property type="entry name" value="7tmA_OR51-like"/>
    <property type="match status" value="1"/>
</dbReference>
<dbReference type="RefSeq" id="XP_008590072.1">
    <property type="nucleotide sequence ID" value="XM_008591850.1"/>
</dbReference>
<keyword evidence="9" id="KW-0807">Transducer</keyword>
<evidence type="ECO:0000256" key="9">
    <source>
        <dbReference type="ARBA" id="ARBA00023224"/>
    </source>
</evidence>
<accession>A0ABM0SB31</accession>
<evidence type="ECO:0000256" key="5">
    <source>
        <dbReference type="ARBA" id="ARBA00022989"/>
    </source>
</evidence>
<keyword evidence="7 10" id="KW-0472">Membrane</keyword>
<comment type="subcellular location">
    <subcellularLocation>
        <location evidence="1">Membrane</location>
        <topology evidence="1">Multi-pass membrane protein</topology>
    </subcellularLocation>
</comment>
<keyword evidence="4" id="KW-0552">Olfaction</keyword>
<evidence type="ECO:0000313" key="13">
    <source>
        <dbReference type="RefSeq" id="XP_008590072.1"/>
    </source>
</evidence>
<evidence type="ECO:0000259" key="11">
    <source>
        <dbReference type="PROSITE" id="PS50262"/>
    </source>
</evidence>
<evidence type="ECO:0000313" key="12">
    <source>
        <dbReference type="Proteomes" id="UP000694923"/>
    </source>
</evidence>
<protein>
    <submittedName>
        <fullName evidence="13">Olfactory receptor 51L1-like</fullName>
    </submittedName>
</protein>
<feature type="transmembrane region" description="Helical" evidence="10">
    <location>
        <begin position="69"/>
        <end position="92"/>
    </location>
</feature>
<proteinExistence type="predicted"/>
<name>A0ABM0SB31_GALVR</name>
<dbReference type="InterPro" id="IPR000725">
    <property type="entry name" value="Olfact_rcpt"/>
</dbReference>
<keyword evidence="12" id="KW-1185">Reference proteome</keyword>
<dbReference type="GeneID" id="103607334"/>
<keyword evidence="8" id="KW-0675">Receptor</keyword>
<evidence type="ECO:0000256" key="10">
    <source>
        <dbReference type="SAM" id="Phobius"/>
    </source>
</evidence>
<dbReference type="SUPFAM" id="SSF81321">
    <property type="entry name" value="Family A G protein-coupled receptor-like"/>
    <property type="match status" value="1"/>
</dbReference>
<dbReference type="InterPro" id="IPR017452">
    <property type="entry name" value="GPCR_Rhodpsn_7TM"/>
</dbReference>
<evidence type="ECO:0000256" key="6">
    <source>
        <dbReference type="ARBA" id="ARBA00023040"/>
    </source>
</evidence>
<feature type="domain" description="G-protein coupled receptors family 1 profile" evidence="11">
    <location>
        <begin position="84"/>
        <end position="335"/>
    </location>
</feature>
<evidence type="ECO:0000256" key="2">
    <source>
        <dbReference type="ARBA" id="ARBA00022606"/>
    </source>
</evidence>
<feature type="transmembrane region" description="Helical" evidence="10">
    <location>
        <begin position="104"/>
        <end position="130"/>
    </location>
</feature>
<gene>
    <name evidence="13" type="primary">LOC103607334</name>
</gene>
<dbReference type="InterPro" id="IPR050402">
    <property type="entry name" value="OR51/52/56-like"/>
</dbReference>
<feature type="transmembrane region" description="Helical" evidence="10">
    <location>
        <begin position="184"/>
        <end position="204"/>
    </location>
</feature>
<feature type="transmembrane region" description="Helical" evidence="10">
    <location>
        <begin position="285"/>
        <end position="308"/>
    </location>
</feature>
<dbReference type="PANTHER" id="PTHR26450">
    <property type="entry name" value="OLFACTORY RECEPTOR 56B1-RELATED"/>
    <property type="match status" value="1"/>
</dbReference>
<dbReference type="Gene3D" id="1.20.1070.10">
    <property type="entry name" value="Rhodopsin 7-helix transmembrane proteins"/>
    <property type="match status" value="1"/>
</dbReference>
<keyword evidence="3 10" id="KW-0812">Transmembrane</keyword>
<keyword evidence="5 10" id="KW-1133">Transmembrane helix</keyword>
<evidence type="ECO:0000256" key="3">
    <source>
        <dbReference type="ARBA" id="ARBA00022692"/>
    </source>
</evidence>
<evidence type="ECO:0000256" key="4">
    <source>
        <dbReference type="ARBA" id="ARBA00022725"/>
    </source>
</evidence>
<dbReference type="PRINTS" id="PR00245">
    <property type="entry name" value="OLFACTORYR"/>
</dbReference>
<evidence type="ECO:0000256" key="8">
    <source>
        <dbReference type="ARBA" id="ARBA00023170"/>
    </source>
</evidence>
<feature type="transmembrane region" description="Helical" evidence="10">
    <location>
        <begin position="240"/>
        <end position="264"/>
    </location>
</feature>
<dbReference type="Pfam" id="PF13853">
    <property type="entry name" value="7tm_4"/>
    <property type="match status" value="1"/>
</dbReference>
<evidence type="ECO:0000256" key="1">
    <source>
        <dbReference type="ARBA" id="ARBA00004141"/>
    </source>
</evidence>
<feature type="transmembrane region" description="Helical" evidence="10">
    <location>
        <begin position="150"/>
        <end position="172"/>
    </location>
</feature>
<sequence>MPQQPAADWWPMRVGGLKLTGLLTFKHVATFPRVNRALKLRMPTLPSANLSFSTFLLTGFPGLEWAHHWLSLPIFVGYLIALVGNATILHLVRTDPALHQPMYYFLAILAATDLGLCMSTLPSVLGVLWFDARAVGLVPCVLQQHFLHSFSFMESAVLFAMSLDSLVAIRFPLRYASLLTGPRVALAGVVLGMRSAAITAAPSVNLLKFDYCHPGALSHAYCLHQDMIRLACSDTRFNRLYGLCIIMLAMGSDVLFILLSYAIILRTVLAIASAGERLKALNTCVSHTLAVLCFYVPVLGLSIVHRFGHHTSSLVHILMGTVSVLFPPLMNPVIYSIKTQQIRRAILKVISLGKIK</sequence>
<dbReference type="PROSITE" id="PS50262">
    <property type="entry name" value="G_PROTEIN_RECEP_F1_2"/>
    <property type="match status" value="1"/>
</dbReference>
<dbReference type="PANTHER" id="PTHR26450:SF76">
    <property type="entry name" value="OLFACTORY RECEPTOR 51B5"/>
    <property type="match status" value="1"/>
</dbReference>
<dbReference type="Proteomes" id="UP000694923">
    <property type="component" value="Unplaced"/>
</dbReference>